<accession>A0ABQ6HPY7</accession>
<evidence type="ECO:0000313" key="2">
    <source>
        <dbReference type="EMBL" id="GMA20133.1"/>
    </source>
</evidence>
<organism evidence="2 3">
    <name type="scientific">Arsenicicoccus piscis</name>
    <dbReference type="NCBI Taxonomy" id="673954"/>
    <lineage>
        <taxon>Bacteria</taxon>
        <taxon>Bacillati</taxon>
        <taxon>Actinomycetota</taxon>
        <taxon>Actinomycetes</taxon>
        <taxon>Micrococcales</taxon>
        <taxon>Intrasporangiaceae</taxon>
        <taxon>Arsenicicoccus</taxon>
    </lineage>
</organism>
<name>A0ABQ6HPY7_9MICO</name>
<feature type="region of interest" description="Disordered" evidence="1">
    <location>
        <begin position="281"/>
        <end position="345"/>
    </location>
</feature>
<evidence type="ECO:0008006" key="4">
    <source>
        <dbReference type="Google" id="ProtNLM"/>
    </source>
</evidence>
<dbReference type="Pfam" id="PF13531">
    <property type="entry name" value="SBP_bac_11"/>
    <property type="match status" value="1"/>
</dbReference>
<gene>
    <name evidence="2" type="ORF">GCM10025862_21540</name>
</gene>
<feature type="compositionally biased region" description="Polar residues" evidence="1">
    <location>
        <begin position="331"/>
        <end position="345"/>
    </location>
</feature>
<evidence type="ECO:0000313" key="3">
    <source>
        <dbReference type="Proteomes" id="UP001157109"/>
    </source>
</evidence>
<keyword evidence="3" id="KW-1185">Reference proteome</keyword>
<dbReference type="SUPFAM" id="SSF53850">
    <property type="entry name" value="Periplasmic binding protein-like II"/>
    <property type="match status" value="1"/>
</dbReference>
<evidence type="ECO:0000256" key="1">
    <source>
        <dbReference type="SAM" id="MobiDB-lite"/>
    </source>
</evidence>
<protein>
    <recommendedName>
        <fullName evidence="4">PBP domain-containing protein</fullName>
    </recommendedName>
</protein>
<comment type="caution">
    <text evidence="2">The sequence shown here is derived from an EMBL/GenBank/DDBJ whole genome shotgun (WGS) entry which is preliminary data.</text>
</comment>
<dbReference type="Proteomes" id="UP001157109">
    <property type="component" value="Unassembled WGS sequence"/>
</dbReference>
<dbReference type="EMBL" id="BSUJ01000001">
    <property type="protein sequence ID" value="GMA20133.1"/>
    <property type="molecule type" value="Genomic_DNA"/>
</dbReference>
<reference evidence="3" key="1">
    <citation type="journal article" date="2019" name="Int. J. Syst. Evol. Microbiol.">
        <title>The Global Catalogue of Microorganisms (GCM) 10K type strain sequencing project: providing services to taxonomists for standard genome sequencing and annotation.</title>
        <authorList>
            <consortium name="The Broad Institute Genomics Platform"/>
            <consortium name="The Broad Institute Genome Sequencing Center for Infectious Disease"/>
            <person name="Wu L."/>
            <person name="Ma J."/>
        </authorList>
    </citation>
    <scope>NUCLEOTIDE SEQUENCE [LARGE SCALE GENOMIC DNA]</scope>
    <source>
        <strain evidence="3">NBRC 105830</strain>
    </source>
</reference>
<sequence>MSTLPACDATTTLAVPTTYVAAFHRLADDFARSRSSSCSSLAVTASTDTKAVVAGAAAGRTALVVARTAAEAESLPASALLAKPSVVATSPIVLAVPDAVARSLGWPGKPLSPTEWQGLLTGSTTTASIGHPEWGDLSIRFADPTTSGAGTAAYAAMTGLAQGKAEITAPNYAAPTQADLATIKIEHRARLVEDEATVLPYGATSLAQAIEPALGYVTTEKALADYNAETPAAPLSGVPLGAGTAVLDLRLATLGKTGTDAPGTKTASAFTTYLGSASGRRALQAAGLRPRTGRRRRTSRWGWSTPPRRSDRGCSPAPSSPRWPRCGPSCTRGSPRSRWSTPRAR</sequence>
<proteinExistence type="predicted"/>